<dbReference type="Pfam" id="PF00657">
    <property type="entry name" value="Lipase_GDSL"/>
    <property type="match status" value="1"/>
</dbReference>
<dbReference type="PANTHER" id="PTHR22835:SF517">
    <property type="entry name" value="GDSL-LIKE LIPASE_ACYLHYDROLASE FAMILY PROTEIN, EXPRESSED"/>
    <property type="match status" value="1"/>
</dbReference>
<dbReference type="GO" id="GO:0016788">
    <property type="term" value="F:hydrolase activity, acting on ester bonds"/>
    <property type="evidence" value="ECO:0007669"/>
    <property type="project" value="InterPro"/>
</dbReference>
<feature type="signal peptide" evidence="5">
    <location>
        <begin position="1"/>
        <end position="21"/>
    </location>
</feature>
<evidence type="ECO:0000256" key="1">
    <source>
        <dbReference type="ARBA" id="ARBA00008668"/>
    </source>
</evidence>
<dbReference type="InterPro" id="IPR035669">
    <property type="entry name" value="SGNH_plant_lipase-like"/>
</dbReference>
<reference evidence="6 7" key="1">
    <citation type="journal article" date="2021" name="Nat. Commun.">
        <title>Incipient diploidization of the medicinal plant Perilla within 10,000 years.</title>
        <authorList>
            <person name="Zhang Y."/>
            <person name="Shen Q."/>
            <person name="Leng L."/>
            <person name="Zhang D."/>
            <person name="Chen S."/>
            <person name="Shi Y."/>
            <person name="Ning Z."/>
            <person name="Chen S."/>
        </authorList>
    </citation>
    <scope>NUCLEOTIDE SEQUENCE [LARGE SCALE GENOMIC DNA]</scope>
    <source>
        <strain evidence="7">cv. PC099</strain>
    </source>
</reference>
<comment type="caution">
    <text evidence="6">The sequence shown here is derived from an EMBL/GenBank/DDBJ whole genome shotgun (WGS) entry which is preliminary data.</text>
</comment>
<dbReference type="PANTHER" id="PTHR22835">
    <property type="entry name" value="ZINC FINGER FYVE DOMAIN CONTAINING PROTEIN"/>
    <property type="match status" value="1"/>
</dbReference>
<dbReference type="SUPFAM" id="SSF52266">
    <property type="entry name" value="SGNH hydrolase"/>
    <property type="match status" value="1"/>
</dbReference>
<evidence type="ECO:0000313" key="6">
    <source>
        <dbReference type="EMBL" id="KAH6836470.1"/>
    </source>
</evidence>
<organism evidence="6 7">
    <name type="scientific">Perilla frutescens var. hirtella</name>
    <name type="common">Perilla citriodora</name>
    <name type="synonym">Perilla setoyensis</name>
    <dbReference type="NCBI Taxonomy" id="608512"/>
    <lineage>
        <taxon>Eukaryota</taxon>
        <taxon>Viridiplantae</taxon>
        <taxon>Streptophyta</taxon>
        <taxon>Embryophyta</taxon>
        <taxon>Tracheophyta</taxon>
        <taxon>Spermatophyta</taxon>
        <taxon>Magnoliopsida</taxon>
        <taxon>eudicotyledons</taxon>
        <taxon>Gunneridae</taxon>
        <taxon>Pentapetalae</taxon>
        <taxon>asterids</taxon>
        <taxon>lamiids</taxon>
        <taxon>Lamiales</taxon>
        <taxon>Lamiaceae</taxon>
        <taxon>Nepetoideae</taxon>
        <taxon>Elsholtzieae</taxon>
        <taxon>Perilla</taxon>
    </lineage>
</organism>
<gene>
    <name evidence="6" type="ORF">C2S53_016529</name>
</gene>
<dbReference type="CDD" id="cd01837">
    <property type="entry name" value="SGNH_plant_lipase_like"/>
    <property type="match status" value="1"/>
</dbReference>
<dbReference type="InterPro" id="IPR036514">
    <property type="entry name" value="SGNH_hydro_sf"/>
</dbReference>
<protein>
    <submittedName>
        <fullName evidence="6">Uncharacterized protein</fullName>
    </submittedName>
</protein>
<name>A0AAD4PET7_PERFH</name>
<sequence length="375" mass="41621">MAISSALKKLVLTILVVIIWSHPHAPSNCDAHLLKMCKLDQIYNLGDSISDTGNLVREVGLATFCARPPYGESFFKKPTGRCSNGLLMIDYIALDAGVPLLPPYKNSGADFKHGVNFAVAGSTALPWYALAAENVPSAVTNSSLSVQLDWLSAHFNSTTCHHEGRDCTKKVKNALFMFGTIGGNDYNYALFEGKSMEELRSMVPQVVNAILDGVRVMISHGATRVVVPGNFPIGCLPVHKTGLATNKSAAYDDNQCLKQLNEFANYHNQQLQLAIHKLQKENPNSIIVYADYYNAYLFLLQYAKSHGFERERACCGIGGRYNYNMSRMCGYRGVPVCPDPDRYVSWDGVHMTQQGYKIMAGWLLRDIFTKLQCHF</sequence>
<dbReference type="Gene3D" id="3.40.50.1110">
    <property type="entry name" value="SGNH hydrolase"/>
    <property type="match status" value="1"/>
</dbReference>
<evidence type="ECO:0000313" key="7">
    <source>
        <dbReference type="Proteomes" id="UP001190926"/>
    </source>
</evidence>
<comment type="similarity">
    <text evidence="1">Belongs to the 'GDSL' lipolytic enzyme family.</text>
</comment>
<evidence type="ECO:0000256" key="5">
    <source>
        <dbReference type="SAM" id="SignalP"/>
    </source>
</evidence>
<evidence type="ECO:0000256" key="4">
    <source>
        <dbReference type="ARBA" id="ARBA00023180"/>
    </source>
</evidence>
<keyword evidence="7" id="KW-1185">Reference proteome</keyword>
<proteinExistence type="inferred from homology"/>
<dbReference type="Proteomes" id="UP001190926">
    <property type="component" value="Unassembled WGS sequence"/>
</dbReference>
<keyword evidence="2 5" id="KW-0732">Signal</keyword>
<feature type="chain" id="PRO_5042066006" evidence="5">
    <location>
        <begin position="22"/>
        <end position="375"/>
    </location>
</feature>
<evidence type="ECO:0000256" key="2">
    <source>
        <dbReference type="ARBA" id="ARBA00022729"/>
    </source>
</evidence>
<dbReference type="EMBL" id="SDAM02000020">
    <property type="protein sequence ID" value="KAH6836470.1"/>
    <property type="molecule type" value="Genomic_DNA"/>
</dbReference>
<keyword evidence="3" id="KW-0378">Hydrolase</keyword>
<dbReference type="InterPro" id="IPR001087">
    <property type="entry name" value="GDSL"/>
</dbReference>
<keyword evidence="4" id="KW-0325">Glycoprotein</keyword>
<accession>A0AAD4PET7</accession>
<dbReference type="AlphaFoldDB" id="A0AAD4PET7"/>
<evidence type="ECO:0000256" key="3">
    <source>
        <dbReference type="ARBA" id="ARBA00022801"/>
    </source>
</evidence>